<feature type="region of interest" description="Disordered" evidence="1">
    <location>
        <begin position="1"/>
        <end position="23"/>
    </location>
</feature>
<sequence>MSSIANETSVDTPQLQPDLPSPRLPPEILDRMFDHIDTESWFYHEQWNCVEYGRSISLVCRAWRERGTAWVWSRVDLNLTKRDRKLQHMLAYPRTAKGLEMLYTNGPAPHEELTGELEPEERYKEATEQNCRDLGRLFSRCGNLRELQIMSGQGVVLGPLFPPDAVAKYPTIKTVNLRADTHVDSAAFMRMLHAFPGVEHLNVPWGLLTIDRSALNAESALVRRLPPMGFRDLFLDWSATPISRILSEVIFRNVLYAVKPATLGQLSLSPVGRTTLALLCRFLPTFTTLDYLCLRIDGQEVVHDFLGAFAAAMSGLPKLEHLILQTCESVGSEPVEPAPMEMVSAFFAALPYRLETLVLNAVLPPAGNASHRVPDSILDFIDSRARMPIYSIDYKLRRLSKLSDRPHGRAPPSSSARRFISSSETTAEAPQLRPDLPSPRLPPEILDRILDHIDGKTWSFYANQTRIDYGRSISLVCRAWRERGTAWVWSRVDLDLTRRDRKLQHMLAYPRTAKGLEMLYINAPLLWSQCSKNFESEETFDSYVKQVYRDMRQLISLCQNLRELQMMIVPGELFDALFPPESTDIYPTIRVITLRAFSRTDSDTFMRMLHAVPNVTHLSVPSGNLVLLNVDALTEQSALVRTLPTIHAHDLYLDWRPDPFTSVRHIVFANILLAIDPATLGQISLAPVEQRTMPLLINLLPRCSKLDYLSLIYQDQGALHESFEALVGIISYLPNLRAVKLRSYDPTPAAVQTEVSSDILAAFFSVLPRSVRSLKLHVLLPPVAADSNDLPNEMLEYIESRADTLLRCVECRFRRPEQVANVNISRRVWTPENSLYGGEEEDMDDESENDEAEDGEEETEEVEREGEEAWEGDDQNEAGGGNELGTSESPSEIIGKLSIDDDDDEAAQTGHAESGVEKDSTTADAGESASLPSPVAAATGQPPQSALDGGSAEPEVLGPASDSEARSFMWTYGAALIKAELESLYLSHDGVVRDCPARRQSYGHGWSLDPDAAVSGLQRVFKSYSSARTAAHRPLLLLAGSSVREMSSNASETTAEAPQLRPDLPSPRLPPEILDRILDHIDGKTWSFYANRIRIDYGRSISLVCRAWRERGTAWVWSRVDLDLTTRDKTLEHMLAYPRTAAWLEMLHTNGPKLYEKVKDQFDSEERYKEAIVQNCCDLGRLFAHCEHLRELHIFSGHGLLLETLFPPRSVAKHSTIKIVTFEAFTYTNGDAFMRMMHAILGVEHLNVPFGLLILDGSALTAESALIRRLPPMSFRDLYLDWSGASVNSLVSELIFQNVLYAINPATLGQISLSPVGQTTLVLLQRFIPTFTTLDYLCLHPDDHDLLYGSLGAIPAAVSGLPKLKHLLLRTCGILTPALVDPAPTRVLSAFFETLPHPLETLELQAVFPPIAEVSHLVPDLILDFINSRASAPIISIDYRLRRADKVSQIALMRSHPRSDSAQGENSTSQQTSFVDLLNKLVRGEGTADEIAALAVGAEEGGSKGENEEDRPIENAATTADDSPETLDGEVSPDARSTPSSLEVQPDQDSLSGQLRTAIQDLRSLRLEERITRYDSTVTRRNPKTGETLLHGWQIDSEVWKETPNE</sequence>
<dbReference type="Proteomes" id="UP000199069">
    <property type="component" value="Unassembled WGS sequence"/>
</dbReference>
<feature type="region of interest" description="Disordered" evidence="1">
    <location>
        <begin position="403"/>
        <end position="440"/>
    </location>
</feature>
<gene>
    <name evidence="2" type="primary">FGENESH: predicted gene_5.525</name>
    <name evidence="2" type="ORF">BN2166_0029800</name>
</gene>
<accession>A0A0K3CBJ1</accession>
<proteinExistence type="predicted"/>
<feature type="compositionally biased region" description="Polar residues" evidence="1">
    <location>
        <begin position="1535"/>
        <end position="1553"/>
    </location>
</feature>
<evidence type="ECO:0000313" key="3">
    <source>
        <dbReference type="Proteomes" id="UP000199069"/>
    </source>
</evidence>
<dbReference type="PANTHER" id="PTHR16134:SF119">
    <property type="entry name" value="AT02038P-RELATED"/>
    <property type="match status" value="1"/>
</dbReference>
<dbReference type="SUPFAM" id="SSF52047">
    <property type="entry name" value="RNI-like"/>
    <property type="match status" value="1"/>
</dbReference>
<reference evidence="2 3" key="1">
    <citation type="submission" date="2015-07" db="EMBL/GenBank/DDBJ databases">
        <authorList>
            <person name="Cajimat M.N.B."/>
            <person name="Milazzo M.L."/>
            <person name="Fulhorst C.F."/>
        </authorList>
    </citation>
    <scope>NUCLEOTIDE SEQUENCE [LARGE SCALE GENOMIC DNA]</scope>
    <source>
        <strain evidence="2">Single colony</strain>
    </source>
</reference>
<protein>
    <submittedName>
        <fullName evidence="2">FGENESH: predicted gene_5.525 protein</fullName>
    </submittedName>
</protein>
<dbReference type="EMBL" id="CWKI01000005">
    <property type="protein sequence ID" value="CTR07119.1"/>
    <property type="molecule type" value="Genomic_DNA"/>
</dbReference>
<feature type="compositionally biased region" description="Acidic residues" evidence="1">
    <location>
        <begin position="838"/>
        <end position="876"/>
    </location>
</feature>
<dbReference type="Gene3D" id="3.80.10.10">
    <property type="entry name" value="Ribonuclease Inhibitor"/>
    <property type="match status" value="1"/>
</dbReference>
<dbReference type="InterPro" id="IPR032675">
    <property type="entry name" value="LRR_dom_sf"/>
</dbReference>
<feature type="region of interest" description="Disordered" evidence="1">
    <location>
        <begin position="833"/>
        <end position="890"/>
    </location>
</feature>
<evidence type="ECO:0000313" key="2">
    <source>
        <dbReference type="EMBL" id="CTR07119.1"/>
    </source>
</evidence>
<name>A0A0K3CBJ1_RHOTO</name>
<feature type="compositionally biased region" description="Polar residues" evidence="1">
    <location>
        <begin position="1"/>
        <end position="15"/>
    </location>
</feature>
<feature type="compositionally biased region" description="Basic and acidic residues" evidence="1">
    <location>
        <begin position="1501"/>
        <end position="1513"/>
    </location>
</feature>
<evidence type="ECO:0000256" key="1">
    <source>
        <dbReference type="SAM" id="MobiDB-lite"/>
    </source>
</evidence>
<feature type="region of interest" description="Disordered" evidence="1">
    <location>
        <begin position="1497"/>
        <end position="1553"/>
    </location>
</feature>
<feature type="region of interest" description="Disordered" evidence="1">
    <location>
        <begin position="903"/>
        <end position="960"/>
    </location>
</feature>
<keyword evidence="3" id="KW-1185">Reference proteome</keyword>
<organism evidence="2 3">
    <name type="scientific">Rhodotorula toruloides</name>
    <name type="common">Yeast</name>
    <name type="synonym">Rhodosporidium toruloides</name>
    <dbReference type="NCBI Taxonomy" id="5286"/>
    <lineage>
        <taxon>Eukaryota</taxon>
        <taxon>Fungi</taxon>
        <taxon>Dikarya</taxon>
        <taxon>Basidiomycota</taxon>
        <taxon>Pucciniomycotina</taxon>
        <taxon>Microbotryomycetes</taxon>
        <taxon>Sporidiobolales</taxon>
        <taxon>Sporidiobolaceae</taxon>
        <taxon>Rhodotorula</taxon>
    </lineage>
</organism>
<feature type="compositionally biased region" description="Low complexity" evidence="1">
    <location>
        <begin position="410"/>
        <end position="423"/>
    </location>
</feature>
<dbReference type="PANTHER" id="PTHR16134">
    <property type="entry name" value="F-BOX/TPR REPEAT PROTEIN POF3"/>
    <property type="match status" value="1"/>
</dbReference>